<dbReference type="Proteomes" id="UP000199662">
    <property type="component" value="Unassembled WGS sequence"/>
</dbReference>
<dbReference type="AlphaFoldDB" id="A0A1H7C0M2"/>
<reference evidence="1 2" key="1">
    <citation type="submission" date="2016-10" db="EMBL/GenBank/DDBJ databases">
        <authorList>
            <person name="de Groot N.N."/>
        </authorList>
    </citation>
    <scope>NUCLEOTIDE SEQUENCE [LARGE SCALE GENOMIC DNA]</scope>
    <source>
        <strain evidence="1 2">DSM 2179</strain>
    </source>
</reference>
<name>A0A1H7C0M2_9FIRM</name>
<dbReference type="InterPro" id="IPR009912">
    <property type="entry name" value="DUF1451"/>
</dbReference>
<sequence length="45" mass="5034">MFKAGEKPGIGTYKCLECGELLTLDDPDDVLPPCPVCHYTEYEEI</sequence>
<dbReference type="Pfam" id="PF07295">
    <property type="entry name" value="DUF1451"/>
    <property type="match status" value="1"/>
</dbReference>
<dbReference type="EMBL" id="FNZK01000018">
    <property type="protein sequence ID" value="SEJ82814.1"/>
    <property type="molecule type" value="Genomic_DNA"/>
</dbReference>
<evidence type="ECO:0000313" key="1">
    <source>
        <dbReference type="EMBL" id="SEJ82814.1"/>
    </source>
</evidence>
<evidence type="ECO:0000313" key="2">
    <source>
        <dbReference type="Proteomes" id="UP000199662"/>
    </source>
</evidence>
<proteinExistence type="predicted"/>
<keyword evidence="2" id="KW-1185">Reference proteome</keyword>
<organism evidence="1 2">
    <name type="scientific">Propionispira arboris</name>
    <dbReference type="NCBI Taxonomy" id="84035"/>
    <lineage>
        <taxon>Bacteria</taxon>
        <taxon>Bacillati</taxon>
        <taxon>Bacillota</taxon>
        <taxon>Negativicutes</taxon>
        <taxon>Selenomonadales</taxon>
        <taxon>Selenomonadaceae</taxon>
        <taxon>Propionispira</taxon>
    </lineage>
</organism>
<dbReference type="STRING" id="84035.SAMN05660742_11897"/>
<protein>
    <submittedName>
        <fullName evidence="1">Zinc-ribbon containing domain-containing protein</fullName>
    </submittedName>
</protein>
<gene>
    <name evidence="1" type="ORF">SAMN05660742_11897</name>
</gene>
<accession>A0A1H7C0M2</accession>